<dbReference type="AlphaFoldDB" id="A0A6F9DJ51"/>
<protein>
    <submittedName>
        <fullName evidence="2">Uncharacterized protein LOC104266621</fullName>
    </submittedName>
</protein>
<feature type="region of interest" description="Disordered" evidence="1">
    <location>
        <begin position="1"/>
        <end position="34"/>
    </location>
</feature>
<evidence type="ECO:0000256" key="1">
    <source>
        <dbReference type="SAM" id="MobiDB-lite"/>
    </source>
</evidence>
<gene>
    <name evidence="2" type="primary">LOC104266621</name>
</gene>
<evidence type="ECO:0000313" key="2">
    <source>
        <dbReference type="EMBL" id="CAB3263231.1"/>
    </source>
</evidence>
<dbReference type="EMBL" id="LR787369">
    <property type="protein sequence ID" value="CAB3263231.1"/>
    <property type="molecule type" value="mRNA"/>
</dbReference>
<organism evidence="2">
    <name type="scientific">Phallusia mammillata</name>
    <dbReference type="NCBI Taxonomy" id="59560"/>
    <lineage>
        <taxon>Eukaryota</taxon>
        <taxon>Metazoa</taxon>
        <taxon>Chordata</taxon>
        <taxon>Tunicata</taxon>
        <taxon>Ascidiacea</taxon>
        <taxon>Phlebobranchia</taxon>
        <taxon>Ascidiidae</taxon>
        <taxon>Phallusia</taxon>
    </lineage>
</organism>
<reference evidence="2" key="1">
    <citation type="submission" date="2020-04" db="EMBL/GenBank/DDBJ databases">
        <authorList>
            <person name="Neveu A P."/>
        </authorList>
    </citation>
    <scope>NUCLEOTIDE SEQUENCE</scope>
    <source>
        <tissue evidence="2">Whole embryo</tissue>
    </source>
</reference>
<proteinExistence type="evidence at transcript level"/>
<sequence length="34" mass="3882">MMSHLHVNPHGIVSIGPDLDFNAPHNRNEKFPIF</sequence>
<name>A0A6F9DJ51_9ASCI</name>
<accession>A0A6F9DJ51</accession>